<evidence type="ECO:0008006" key="3">
    <source>
        <dbReference type="Google" id="ProtNLM"/>
    </source>
</evidence>
<dbReference type="OrthoDB" id="1157940at2"/>
<dbReference type="RefSeq" id="WP_089051990.1">
    <property type="nucleotide sequence ID" value="NZ_FXTV01000014.1"/>
</dbReference>
<name>A0A226GP95_9FLAO</name>
<evidence type="ECO:0000313" key="1">
    <source>
        <dbReference type="EMBL" id="OXA83843.1"/>
    </source>
</evidence>
<reference evidence="1 2" key="1">
    <citation type="submission" date="2016-11" db="EMBL/GenBank/DDBJ databases">
        <title>Whole genomes of Flavobacteriaceae.</title>
        <authorList>
            <person name="Stine C."/>
            <person name="Li C."/>
            <person name="Tadesse D."/>
        </authorList>
    </citation>
    <scope>NUCLEOTIDE SEQUENCE [LARGE SCALE GENOMIC DNA]</scope>
    <source>
        <strain evidence="1 2">DSM 18292</strain>
    </source>
</reference>
<keyword evidence="2" id="KW-1185">Reference proteome</keyword>
<proteinExistence type="predicted"/>
<evidence type="ECO:0000313" key="2">
    <source>
        <dbReference type="Proteomes" id="UP000198345"/>
    </source>
</evidence>
<dbReference type="InterPro" id="IPR027375">
    <property type="entry name" value="DKNYY"/>
</dbReference>
<sequence>MKIIFIIAAVILVLVLSIRFFFFKIGDPVNLKVSNSYFHHYRKNIIVFSPMGNWFELGYFESDADVASFEALNEDFGKDKSNVYWKGHKQEVDHATFQIDEQGIIKDKDHVYNIHSKKADVLEVIDGADPKTYQLLDPSIKDYRINKWFKDANAVYYKNKKIKGDAETFRPVNDAIAVDANFVYAIISYRGEGQNMIEVDEVIQKNKRPEGEVHAINETYAQIGNSIVSAFTKDEFELSQFDAITDIKKIDYWTIAVNNILISKGVQYPEIDVNTFETLNNTFSKDKNGVYYNCKKIDAADLSSFEVLSEEYSKDAKNVYYKNAKVVGANPATFKAALEYEVWEDGQSKYKNGKAIVK</sequence>
<protein>
    <recommendedName>
        <fullName evidence="3">DKNYY family protein</fullName>
    </recommendedName>
</protein>
<dbReference type="Pfam" id="PF13644">
    <property type="entry name" value="DKNYY"/>
    <property type="match status" value="2"/>
</dbReference>
<comment type="caution">
    <text evidence="1">The sequence shown here is derived from an EMBL/GenBank/DDBJ whole genome shotgun (WGS) entry which is preliminary data.</text>
</comment>
<organism evidence="1 2">
    <name type="scientific">Flavobacterium hercynium</name>
    <dbReference type="NCBI Taxonomy" id="387094"/>
    <lineage>
        <taxon>Bacteria</taxon>
        <taxon>Pseudomonadati</taxon>
        <taxon>Bacteroidota</taxon>
        <taxon>Flavobacteriia</taxon>
        <taxon>Flavobacteriales</taxon>
        <taxon>Flavobacteriaceae</taxon>
        <taxon>Flavobacterium</taxon>
    </lineage>
</organism>
<dbReference type="AlphaFoldDB" id="A0A226GP95"/>
<accession>A0A226GP95</accession>
<dbReference type="Proteomes" id="UP000198345">
    <property type="component" value="Unassembled WGS sequence"/>
</dbReference>
<dbReference type="EMBL" id="MUGW01000074">
    <property type="protein sequence ID" value="OXA83843.1"/>
    <property type="molecule type" value="Genomic_DNA"/>
</dbReference>
<gene>
    <name evidence="1" type="ORF">B0A66_22020</name>
</gene>